<feature type="compositionally biased region" description="Polar residues" evidence="7">
    <location>
        <begin position="262"/>
        <end position="273"/>
    </location>
</feature>
<feature type="binding site" evidence="6">
    <location>
        <position position="173"/>
    </location>
    <ligand>
        <name>S-adenosyl-L-methionine</name>
        <dbReference type="ChEBI" id="CHEBI:59789"/>
    </ligand>
</feature>
<dbReference type="InterPro" id="IPR014816">
    <property type="entry name" value="tRNA_MeTrfase_Gcd14"/>
</dbReference>
<accession>A0A532VAI0</accession>
<dbReference type="CDD" id="cd02440">
    <property type="entry name" value="AdoMet_MTases"/>
    <property type="match status" value="1"/>
</dbReference>
<dbReference type="SUPFAM" id="SSF53335">
    <property type="entry name" value="S-adenosyl-L-methionine-dependent methyltransferases"/>
    <property type="match status" value="1"/>
</dbReference>
<dbReference type="AlphaFoldDB" id="A0A532VAI0"/>
<dbReference type="GO" id="GO:0030488">
    <property type="term" value="P:tRNA methylation"/>
    <property type="evidence" value="ECO:0007669"/>
    <property type="project" value="InterPro"/>
</dbReference>
<feature type="domain" description="tRNA (adenine(58)-N(1))-methyltransferase catalytic subunit TRM61 C-terminal" evidence="8">
    <location>
        <begin position="72"/>
        <end position="232"/>
    </location>
</feature>
<feature type="region of interest" description="Disordered" evidence="7">
    <location>
        <begin position="262"/>
        <end position="286"/>
    </location>
</feature>
<reference evidence="9 10" key="1">
    <citation type="submission" date="2017-06" db="EMBL/GenBank/DDBJ databases">
        <title>Novel microbial phyla capable of carbon fixation and sulfur reduction in deep-sea sediments.</title>
        <authorList>
            <person name="Huang J."/>
            <person name="Baker B."/>
            <person name="Wang Y."/>
        </authorList>
    </citation>
    <scope>NUCLEOTIDE SEQUENCE [LARGE SCALE GENOMIC DNA]</scope>
    <source>
        <strain evidence="9">B3_TA06</strain>
    </source>
</reference>
<dbReference type="EC" id="2.1.1.220" evidence="5"/>
<dbReference type="PIRSF" id="PIRSF017269">
    <property type="entry name" value="GCD14"/>
    <property type="match status" value="1"/>
</dbReference>
<evidence type="ECO:0000256" key="5">
    <source>
        <dbReference type="PIRNR" id="PIRNR017269"/>
    </source>
</evidence>
<evidence type="ECO:0000313" key="10">
    <source>
        <dbReference type="Proteomes" id="UP000317778"/>
    </source>
</evidence>
<comment type="subunit">
    <text evidence="5">Homotetramer composed of a dimer of dimers.</text>
</comment>
<comment type="caution">
    <text evidence="9">The sequence shown here is derived from an EMBL/GenBank/DDBJ whole genome shotgun (WGS) entry which is preliminary data.</text>
</comment>
<dbReference type="Pfam" id="PF08704">
    <property type="entry name" value="GCD14"/>
    <property type="match status" value="1"/>
</dbReference>
<sequence length="286" mass="32148">MAGITPGEQVLFYHDERLHYLRRVLEKGDFECHRGRIPWLQIIGRNYGEVVKTHMGTSFTLLSPSLADLMIGVKRRTTIAYPKDVGYMLLRASIAPGVRVAEVGSGSGALTFILARYVQPQGHVYSFERRPEFLEVAMANVARLGMEEFVTFELRDVEKQGFGIKEVDVCVVDVPEPWGIVPHAAKALVCAGRWVSLSPTTEQLQETRKALGKHGFTRFEVWEVMLREMLIRPQGARPRERMISHTAYLAFAEIAEHNPDASNAQQNIDNSPAGNRLSLQDEESSL</sequence>
<dbReference type="PANTHER" id="PTHR12133">
    <property type="entry name" value="TRNA (ADENINE(58)-N(1))-METHYLTRANSFERASE"/>
    <property type="match status" value="1"/>
</dbReference>
<keyword evidence="2 5" id="KW-0808">Transferase</keyword>
<dbReference type="InterPro" id="IPR029063">
    <property type="entry name" value="SAM-dependent_MTases_sf"/>
</dbReference>
<comment type="catalytic activity">
    <reaction evidence="5">
        <text>adenosine(58) in tRNA + S-adenosyl-L-methionine = N(1)-methyladenosine(58) in tRNA + S-adenosyl-L-homocysteine + H(+)</text>
        <dbReference type="Rhea" id="RHEA:43152"/>
        <dbReference type="Rhea" id="RHEA-COMP:10365"/>
        <dbReference type="Rhea" id="RHEA-COMP:10366"/>
        <dbReference type="ChEBI" id="CHEBI:15378"/>
        <dbReference type="ChEBI" id="CHEBI:57856"/>
        <dbReference type="ChEBI" id="CHEBI:59789"/>
        <dbReference type="ChEBI" id="CHEBI:74411"/>
        <dbReference type="ChEBI" id="CHEBI:74491"/>
        <dbReference type="EC" id="2.1.1.220"/>
    </reaction>
</comment>
<feature type="binding site" evidence="6">
    <location>
        <begin position="107"/>
        <end position="110"/>
    </location>
    <ligand>
        <name>S-adenosyl-L-methionine</name>
        <dbReference type="ChEBI" id="CHEBI:59789"/>
    </ligand>
</feature>
<dbReference type="InterPro" id="IPR049470">
    <property type="entry name" value="TRM61_C"/>
</dbReference>
<gene>
    <name evidence="9" type="ORF">CEE36_00085</name>
</gene>
<protein>
    <recommendedName>
        <fullName evidence="5">tRNA (adenine(58)-N(1))-methyltransferase TrmI</fullName>
        <ecNumber evidence="5">2.1.1.220</ecNumber>
    </recommendedName>
</protein>
<dbReference type="PANTHER" id="PTHR12133:SF1">
    <property type="entry name" value="TRNA (ADENINE(58)-N(1))-METHYLTRANSFERASE, MITOCHONDRIAL"/>
    <property type="match status" value="1"/>
</dbReference>
<evidence type="ECO:0000313" key="9">
    <source>
        <dbReference type="EMBL" id="TKJ44178.1"/>
    </source>
</evidence>
<evidence type="ECO:0000256" key="1">
    <source>
        <dbReference type="ARBA" id="ARBA00022603"/>
    </source>
</evidence>
<name>A0A532VAI0_UNCT6</name>
<dbReference type="GO" id="GO:0031515">
    <property type="term" value="C:tRNA (m1A) methyltransferase complex"/>
    <property type="evidence" value="ECO:0007669"/>
    <property type="project" value="UniProtKB-UniRule"/>
</dbReference>
<evidence type="ECO:0000259" key="8">
    <source>
        <dbReference type="Pfam" id="PF08704"/>
    </source>
</evidence>
<feature type="binding site" evidence="6">
    <location>
        <position position="128"/>
    </location>
    <ligand>
        <name>S-adenosyl-L-methionine</name>
        <dbReference type="ChEBI" id="CHEBI:59789"/>
    </ligand>
</feature>
<dbReference type="Gene3D" id="3.40.50.150">
    <property type="entry name" value="Vaccinia Virus protein VP39"/>
    <property type="match status" value="1"/>
</dbReference>
<keyword evidence="1 5" id="KW-0489">Methyltransferase</keyword>
<evidence type="ECO:0000256" key="4">
    <source>
        <dbReference type="ARBA" id="ARBA00022694"/>
    </source>
</evidence>
<evidence type="ECO:0000256" key="2">
    <source>
        <dbReference type="ARBA" id="ARBA00022679"/>
    </source>
</evidence>
<evidence type="ECO:0000256" key="3">
    <source>
        <dbReference type="ARBA" id="ARBA00022691"/>
    </source>
</evidence>
<comment type="function">
    <text evidence="5">Catalyzes the S-adenosyl-L-methionine-dependent formation of N(1)-methyladenine at position 58 (m1A58) in tRNA.</text>
</comment>
<dbReference type="EMBL" id="NJBO01000001">
    <property type="protein sequence ID" value="TKJ44178.1"/>
    <property type="molecule type" value="Genomic_DNA"/>
</dbReference>
<keyword evidence="4 5" id="KW-0819">tRNA processing</keyword>
<organism evidence="9 10">
    <name type="scientific">candidate division TA06 bacterium B3_TA06</name>
    <dbReference type="NCBI Taxonomy" id="2012487"/>
    <lineage>
        <taxon>Bacteria</taxon>
        <taxon>Bacteria division TA06</taxon>
    </lineage>
</organism>
<feature type="binding site" evidence="6">
    <location>
        <position position="156"/>
    </location>
    <ligand>
        <name>S-adenosyl-L-methionine</name>
        <dbReference type="ChEBI" id="CHEBI:59789"/>
    </ligand>
</feature>
<evidence type="ECO:0000256" key="6">
    <source>
        <dbReference type="PIRSR" id="PIRSR017269-1"/>
    </source>
</evidence>
<keyword evidence="3 5" id="KW-0949">S-adenosyl-L-methionine</keyword>
<dbReference type="Proteomes" id="UP000317778">
    <property type="component" value="Unassembled WGS sequence"/>
</dbReference>
<evidence type="ECO:0000256" key="7">
    <source>
        <dbReference type="SAM" id="MobiDB-lite"/>
    </source>
</evidence>
<proteinExistence type="inferred from homology"/>
<dbReference type="GO" id="GO:0160107">
    <property type="term" value="F:tRNA (adenine(58)-N1)-methyltransferase activity"/>
    <property type="evidence" value="ECO:0007669"/>
    <property type="project" value="UniProtKB-EC"/>
</dbReference>
<comment type="similarity">
    <text evidence="5">Belongs to the class I-like SAM-binding methyltransferase superfamily. TRM61 family.</text>
</comment>
<dbReference type="Gene3D" id="3.10.330.20">
    <property type="match status" value="1"/>
</dbReference>
<dbReference type="PROSITE" id="PS51620">
    <property type="entry name" value="SAM_TRM61"/>
    <property type="match status" value="1"/>
</dbReference>